<sequence length="141" mass="15864">MLSSIEELNGLRSTVGIKPVHNPFERIKNSLFLVNTFFGLEVPHPLPPLVQEIGPVMQDKYPLIIPKLSSFISSHSRILYISFNPNTFIRPETNLILLHSIIESIQNDLIDGVIWNLPSLSFNEDSISSTKITFSNGKTFS</sequence>
<dbReference type="AlphaFoldDB" id="A0A9N9EQB8"/>
<keyword evidence="2" id="KW-1185">Reference proteome</keyword>
<dbReference type="SUPFAM" id="SSF53756">
    <property type="entry name" value="UDP-Glycosyltransferase/glycogen phosphorylase"/>
    <property type="match status" value="1"/>
</dbReference>
<dbReference type="Proteomes" id="UP000789405">
    <property type="component" value="Unassembled WGS sequence"/>
</dbReference>
<comment type="caution">
    <text evidence="1">The sequence shown here is derived from an EMBL/GenBank/DDBJ whole genome shotgun (WGS) entry which is preliminary data.</text>
</comment>
<name>A0A9N9EQB8_9GLOM</name>
<evidence type="ECO:0000313" key="1">
    <source>
        <dbReference type="EMBL" id="CAG8689948.1"/>
    </source>
</evidence>
<evidence type="ECO:0000313" key="2">
    <source>
        <dbReference type="Proteomes" id="UP000789405"/>
    </source>
</evidence>
<feature type="non-terminal residue" evidence="1">
    <location>
        <position position="1"/>
    </location>
</feature>
<dbReference type="EMBL" id="CAJVPY010007990">
    <property type="protein sequence ID" value="CAG8689948.1"/>
    <property type="molecule type" value="Genomic_DNA"/>
</dbReference>
<organism evidence="1 2">
    <name type="scientific">Dentiscutata erythropus</name>
    <dbReference type="NCBI Taxonomy" id="1348616"/>
    <lineage>
        <taxon>Eukaryota</taxon>
        <taxon>Fungi</taxon>
        <taxon>Fungi incertae sedis</taxon>
        <taxon>Mucoromycota</taxon>
        <taxon>Glomeromycotina</taxon>
        <taxon>Glomeromycetes</taxon>
        <taxon>Diversisporales</taxon>
        <taxon>Gigasporaceae</taxon>
        <taxon>Dentiscutata</taxon>
    </lineage>
</organism>
<protein>
    <submittedName>
        <fullName evidence="1">9339_t:CDS:1</fullName>
    </submittedName>
</protein>
<proteinExistence type="predicted"/>
<dbReference type="OrthoDB" id="5835829at2759"/>
<gene>
    <name evidence="1" type="ORF">DERYTH_LOCUS12308</name>
</gene>
<accession>A0A9N9EQB8</accession>
<reference evidence="1" key="1">
    <citation type="submission" date="2021-06" db="EMBL/GenBank/DDBJ databases">
        <authorList>
            <person name="Kallberg Y."/>
            <person name="Tangrot J."/>
            <person name="Rosling A."/>
        </authorList>
    </citation>
    <scope>NUCLEOTIDE SEQUENCE</scope>
    <source>
        <strain evidence="1">MA453B</strain>
    </source>
</reference>